<reference evidence="4 5" key="1">
    <citation type="submission" date="2024-07" db="EMBL/GenBank/DDBJ databases">
        <title>Description of Labrys sedimenti sp. nov., isolated from a diclofenac-degrading enrichment culture.</title>
        <authorList>
            <person name="Tancsics A."/>
            <person name="Csepanyi A."/>
        </authorList>
    </citation>
    <scope>NUCLEOTIDE SEQUENCE [LARGE SCALE GENOMIC DNA]</scope>
    <source>
        <strain evidence="4 5">LMG 23578</strain>
    </source>
</reference>
<evidence type="ECO:0000313" key="5">
    <source>
        <dbReference type="Proteomes" id="UP001555786"/>
    </source>
</evidence>
<dbReference type="PANTHER" id="PTHR45947">
    <property type="entry name" value="SULFOQUINOVOSYL TRANSFERASE SQD2"/>
    <property type="match status" value="1"/>
</dbReference>
<feature type="region of interest" description="Disordered" evidence="2">
    <location>
        <begin position="1"/>
        <end position="29"/>
    </location>
</feature>
<evidence type="ECO:0000313" key="4">
    <source>
        <dbReference type="EMBL" id="MEW9310263.1"/>
    </source>
</evidence>
<dbReference type="Gene3D" id="3.40.50.2000">
    <property type="entry name" value="Glycogen Phosphorylase B"/>
    <property type="match status" value="2"/>
</dbReference>
<gene>
    <name evidence="4" type="ORF">ABXS05_32295</name>
</gene>
<keyword evidence="4" id="KW-0328">Glycosyltransferase</keyword>
<dbReference type="GO" id="GO:0016757">
    <property type="term" value="F:glycosyltransferase activity"/>
    <property type="evidence" value="ECO:0007669"/>
    <property type="project" value="UniProtKB-KW"/>
</dbReference>
<proteinExistence type="predicted"/>
<evidence type="ECO:0000256" key="1">
    <source>
        <dbReference type="SAM" id="Coils"/>
    </source>
</evidence>
<dbReference type="Pfam" id="PF14559">
    <property type="entry name" value="TPR_19"/>
    <property type="match status" value="1"/>
</dbReference>
<protein>
    <submittedName>
        <fullName evidence="4">Glycosyltransferase</fullName>
        <ecNumber evidence="4">2.4.-.-</ecNumber>
    </submittedName>
</protein>
<dbReference type="RefSeq" id="WP_367626731.1">
    <property type="nucleotide sequence ID" value="NZ_JBFNQD010000024.1"/>
</dbReference>
<dbReference type="PANTHER" id="PTHR45947:SF3">
    <property type="entry name" value="SULFOQUINOVOSYL TRANSFERASE SQD2"/>
    <property type="match status" value="1"/>
</dbReference>
<sequence>MSRVTEAPKLHRNGDVPAEHVSSRTTSFDDSQLEGAAIAMGSALHGSGSPARHKAKLAAVSTLQASSSDTELQAALDREAAATRRIRELEAELAERSLAEDNVALTTRLQQLERDLDVYREAKRSAELAVLDTRSVWKHAEQRIAKLREGHTYRLGQVMMTGFSSWRDGMRLPARIAEWYRDYRHSLSLPADLVPTGAAPEYLQLSEIALAKAQKDGLAAAERWIHDQRPRGSVLSRVLLDLAKQARTADPAAAVALAKAAAEADPNEGRIKLLAFTLMDTGSIDEASAILQEALRAGAALNATETRRYEELMALERFKGQGIRLPKPVSRKAQGTRLNILLYVPQSLPYHWSATSMRTHALAQDLTSLGCSVRVVTQPGYPVRNTGASRKSGPDMVDGIAYHRMAPIEAAPAIIDQYAREAGVALGRIARTLEADVIMVSGELEAAYPAAIATRMTGTDLVLDCQRLASTADAAPANDREALFRQADDVLVAEASLMLARWPGATEALSARGVPAEKLLLLGENAPAFKHDEKTPAWRSDPALKDRLVLGYVGDPYDDLDLDGIADAFDKLVGHGIDAGLAVFGVGSRFLKLHERLSHMGHGERVLFPGRPKVGSIAEAYKAIDIFVTPALAGVARSERTRFDLVDALMHGKTIVASDGPVARAILGNAAVWIEDGEDGLAETLRRLAGDASLRHAQQDKSASRAEEWRALSSANALVERLRKARAVPSS</sequence>
<keyword evidence="4" id="KW-0808">Transferase</keyword>
<dbReference type="Proteomes" id="UP001555786">
    <property type="component" value="Unassembled WGS sequence"/>
</dbReference>
<keyword evidence="1" id="KW-0175">Coiled coil</keyword>
<dbReference type="Pfam" id="PF13692">
    <property type="entry name" value="Glyco_trans_1_4"/>
    <property type="match status" value="1"/>
</dbReference>
<feature type="compositionally biased region" description="Basic and acidic residues" evidence="2">
    <location>
        <begin position="1"/>
        <end position="22"/>
    </location>
</feature>
<dbReference type="InterPro" id="IPR050194">
    <property type="entry name" value="Glycosyltransferase_grp1"/>
</dbReference>
<comment type="caution">
    <text evidence="4">The sequence shown here is derived from an EMBL/GenBank/DDBJ whole genome shotgun (WGS) entry which is preliminary data.</text>
</comment>
<keyword evidence="5" id="KW-1185">Reference proteome</keyword>
<feature type="domain" description="Glycosyltransferase subfamily 4-like N-terminal" evidence="3">
    <location>
        <begin position="357"/>
        <end position="521"/>
    </location>
</feature>
<evidence type="ECO:0000256" key="2">
    <source>
        <dbReference type="SAM" id="MobiDB-lite"/>
    </source>
</evidence>
<evidence type="ECO:0000259" key="3">
    <source>
        <dbReference type="Pfam" id="PF13579"/>
    </source>
</evidence>
<name>A0ABV3PX50_9HYPH</name>
<dbReference type="EMBL" id="JBFNQD010000024">
    <property type="protein sequence ID" value="MEW9310263.1"/>
    <property type="molecule type" value="Genomic_DNA"/>
</dbReference>
<feature type="coiled-coil region" evidence="1">
    <location>
        <begin position="72"/>
        <end position="129"/>
    </location>
</feature>
<dbReference type="Pfam" id="PF13579">
    <property type="entry name" value="Glyco_trans_4_4"/>
    <property type="match status" value="1"/>
</dbReference>
<accession>A0ABV3PX50</accession>
<dbReference type="EC" id="2.4.-.-" evidence="4"/>
<dbReference type="InterPro" id="IPR028098">
    <property type="entry name" value="Glyco_trans_4-like_N"/>
</dbReference>
<dbReference type="SUPFAM" id="SSF53756">
    <property type="entry name" value="UDP-Glycosyltransferase/glycogen phosphorylase"/>
    <property type="match status" value="1"/>
</dbReference>
<organism evidence="4 5">
    <name type="scientific">Labrys neptuniae</name>
    <dbReference type="NCBI Taxonomy" id="376174"/>
    <lineage>
        <taxon>Bacteria</taxon>
        <taxon>Pseudomonadati</taxon>
        <taxon>Pseudomonadota</taxon>
        <taxon>Alphaproteobacteria</taxon>
        <taxon>Hyphomicrobiales</taxon>
        <taxon>Xanthobacteraceae</taxon>
        <taxon>Labrys</taxon>
    </lineage>
</organism>